<dbReference type="SUPFAM" id="SSF55144">
    <property type="entry name" value="LigT-like"/>
    <property type="match status" value="1"/>
</dbReference>
<dbReference type="Pfam" id="PF13563">
    <property type="entry name" value="2_5_RNA_ligase2"/>
    <property type="match status" value="1"/>
</dbReference>
<comment type="caution">
    <text evidence="1">The sequence shown here is derived from an EMBL/GenBank/DDBJ whole genome shotgun (WGS) entry which is preliminary data.</text>
</comment>
<dbReference type="RefSeq" id="WP_320185436.1">
    <property type="nucleotide sequence ID" value="NZ_CP138332.1"/>
</dbReference>
<protein>
    <submittedName>
        <fullName evidence="1">2'-5' RNA ligase family protein</fullName>
    </submittedName>
</protein>
<keyword evidence="2" id="KW-1185">Reference proteome</keyword>
<dbReference type="EMBL" id="JBHUPB010000014">
    <property type="protein sequence ID" value="MFD2969603.1"/>
    <property type="molecule type" value="Genomic_DNA"/>
</dbReference>
<dbReference type="GO" id="GO:0016874">
    <property type="term" value="F:ligase activity"/>
    <property type="evidence" value="ECO:0007669"/>
    <property type="project" value="UniProtKB-KW"/>
</dbReference>
<gene>
    <name evidence="1" type="ORF">ACFS7Y_19570</name>
</gene>
<dbReference type="Gene3D" id="3.90.1140.10">
    <property type="entry name" value="Cyclic phosphodiesterase"/>
    <property type="match status" value="1"/>
</dbReference>
<evidence type="ECO:0000313" key="2">
    <source>
        <dbReference type="Proteomes" id="UP001597525"/>
    </source>
</evidence>
<name>A0ABW6BLK1_9SPHI</name>
<keyword evidence="1" id="KW-0436">Ligase</keyword>
<dbReference type="Proteomes" id="UP001597525">
    <property type="component" value="Unassembled WGS sequence"/>
</dbReference>
<reference evidence="2" key="1">
    <citation type="journal article" date="2019" name="Int. J. Syst. Evol. Microbiol.">
        <title>The Global Catalogue of Microorganisms (GCM) 10K type strain sequencing project: providing services to taxonomists for standard genome sequencing and annotation.</title>
        <authorList>
            <consortium name="The Broad Institute Genomics Platform"/>
            <consortium name="The Broad Institute Genome Sequencing Center for Infectious Disease"/>
            <person name="Wu L."/>
            <person name="Ma J."/>
        </authorList>
    </citation>
    <scope>NUCLEOTIDE SEQUENCE [LARGE SCALE GENOMIC DNA]</scope>
    <source>
        <strain evidence="2">KCTC 22814</strain>
    </source>
</reference>
<sequence length="238" mass="27790">MDFKQTDLGAHYERMYTQAWESFTHDSYEIDETIHDPNDTRYGITLVIRPSAAVKEKIDFMLAELAQVEPNQYYYPPSDIHITLMSIISCYPEFQLESIQVEEYVSLIKKSLATCKPFDIHFQGVTASPSCIMVQGFLPDDQLNPLRDSLRKHFAESTLENSLDKRYAIKTAHTTVLRLQKRLTNKTPFLETVQRFREHDFGSFPVTEIELVANDWYQRESRVKHLHSFDLTRNNSSE</sequence>
<accession>A0ABW6BLK1</accession>
<evidence type="ECO:0000313" key="1">
    <source>
        <dbReference type="EMBL" id="MFD2969603.1"/>
    </source>
</evidence>
<organism evidence="1 2">
    <name type="scientific">Sphingobacterium bambusae</name>
    <dbReference type="NCBI Taxonomy" id="662858"/>
    <lineage>
        <taxon>Bacteria</taxon>
        <taxon>Pseudomonadati</taxon>
        <taxon>Bacteroidota</taxon>
        <taxon>Sphingobacteriia</taxon>
        <taxon>Sphingobacteriales</taxon>
        <taxon>Sphingobacteriaceae</taxon>
        <taxon>Sphingobacterium</taxon>
    </lineage>
</organism>
<proteinExistence type="predicted"/>
<dbReference type="InterPro" id="IPR009097">
    <property type="entry name" value="Cyclic_Pdiesterase"/>
</dbReference>